<organism evidence="1 2">
    <name type="scientific">Bartonella tribocorum (strain DSM 28219 / CCUG 45778 / CIP 105476 / IBS 506)</name>
    <dbReference type="NCBI Taxonomy" id="382640"/>
    <lineage>
        <taxon>Bacteria</taxon>
        <taxon>Pseudomonadati</taxon>
        <taxon>Pseudomonadota</taxon>
        <taxon>Alphaproteobacteria</taxon>
        <taxon>Hyphomicrobiales</taxon>
        <taxon>Bartonellaceae</taxon>
        <taxon>Bartonella</taxon>
    </lineage>
</organism>
<dbReference type="AlphaFoldDB" id="A9IYH8"/>
<evidence type="ECO:0000313" key="2">
    <source>
        <dbReference type="Proteomes" id="UP000001592"/>
    </source>
</evidence>
<name>A9IYH8_BART1</name>
<keyword evidence="2" id="KW-1185">Reference proteome</keyword>
<reference evidence="1 2" key="1">
    <citation type="journal article" date="2007" name="Nat. Genet.">
        <title>Genomic analysis of Bartonella identifies type IV secretion systems as host adaptability factors.</title>
        <authorList>
            <person name="Saenz H.L."/>
            <person name="Engel P."/>
            <person name="Stoeckli M.C."/>
            <person name="Lanz C."/>
            <person name="Raddatz G."/>
            <person name="Vayssier-Taussat M."/>
            <person name="Birtles R."/>
            <person name="Schuster S.C."/>
            <person name="Dehio C."/>
        </authorList>
    </citation>
    <scope>NUCLEOTIDE SEQUENCE [LARGE SCALE GENOMIC DNA]</scope>
    <source>
        <strain evidence="2">DSM 28219 / CCUG 45778 / CIP 105476 / IBS 506</strain>
    </source>
</reference>
<proteinExistence type="predicted"/>
<evidence type="ECO:0000313" key="1">
    <source>
        <dbReference type="EMBL" id="CAK02364.1"/>
    </source>
</evidence>
<sequence length="105" mass="11852">MAMFSMMVEGGRRRSWQICSRRGLLSGGEEFLSFFAAMCGIIDSRFLTEDVICFASVLVRLMAEGDAREVLDTVVTELMDAITHHDTRVGAALEKYKDEKDKFFS</sequence>
<dbReference type="Proteomes" id="UP000001592">
    <property type="component" value="Chromosome"/>
</dbReference>
<dbReference type="HOGENOM" id="CLU_2231256_0_0_5"/>
<dbReference type="KEGG" id="btr:BT_2354"/>
<accession>A9IYH8</accession>
<protein>
    <submittedName>
        <fullName evidence="1">Uncharacterized protein</fullName>
    </submittedName>
</protein>
<dbReference type="EMBL" id="AM260525">
    <property type="protein sequence ID" value="CAK02364.1"/>
    <property type="molecule type" value="Genomic_DNA"/>
</dbReference>
<gene>
    <name evidence="1" type="ordered locus">BT_2354</name>
</gene>